<keyword evidence="2" id="KW-1185">Reference proteome</keyword>
<reference evidence="1 2" key="1">
    <citation type="submission" date="2024-01" db="EMBL/GenBank/DDBJ databases">
        <title>The genomes of 5 underutilized Papilionoideae crops provide insights into root nodulation and disease resistanc.</title>
        <authorList>
            <person name="Jiang F."/>
        </authorList>
    </citation>
    <scope>NUCLEOTIDE SEQUENCE [LARGE SCALE GENOMIC DNA]</scope>
    <source>
        <strain evidence="1">JINMINGXINNONG_FW02</strain>
        <tissue evidence="1">Leaves</tissue>
    </source>
</reference>
<comment type="caution">
    <text evidence="1">The sequence shown here is derived from an EMBL/GenBank/DDBJ whole genome shotgun (WGS) entry which is preliminary data.</text>
</comment>
<dbReference type="AlphaFoldDB" id="A0AAN9RCR5"/>
<dbReference type="EMBL" id="JAYMYR010000004">
    <property type="protein sequence ID" value="KAK7367472.1"/>
    <property type="molecule type" value="Genomic_DNA"/>
</dbReference>
<accession>A0AAN9RCR5</accession>
<evidence type="ECO:0000313" key="2">
    <source>
        <dbReference type="Proteomes" id="UP001374584"/>
    </source>
</evidence>
<gene>
    <name evidence="1" type="ORF">VNO80_09484</name>
</gene>
<protein>
    <submittedName>
        <fullName evidence="1">Uncharacterized protein</fullName>
    </submittedName>
</protein>
<organism evidence="1 2">
    <name type="scientific">Phaseolus coccineus</name>
    <name type="common">Scarlet runner bean</name>
    <name type="synonym">Phaseolus multiflorus</name>
    <dbReference type="NCBI Taxonomy" id="3886"/>
    <lineage>
        <taxon>Eukaryota</taxon>
        <taxon>Viridiplantae</taxon>
        <taxon>Streptophyta</taxon>
        <taxon>Embryophyta</taxon>
        <taxon>Tracheophyta</taxon>
        <taxon>Spermatophyta</taxon>
        <taxon>Magnoliopsida</taxon>
        <taxon>eudicotyledons</taxon>
        <taxon>Gunneridae</taxon>
        <taxon>Pentapetalae</taxon>
        <taxon>rosids</taxon>
        <taxon>fabids</taxon>
        <taxon>Fabales</taxon>
        <taxon>Fabaceae</taxon>
        <taxon>Papilionoideae</taxon>
        <taxon>50 kb inversion clade</taxon>
        <taxon>NPAAA clade</taxon>
        <taxon>indigoferoid/millettioid clade</taxon>
        <taxon>Phaseoleae</taxon>
        <taxon>Phaseolus</taxon>
    </lineage>
</organism>
<proteinExistence type="predicted"/>
<dbReference type="Proteomes" id="UP001374584">
    <property type="component" value="Unassembled WGS sequence"/>
</dbReference>
<name>A0AAN9RCR5_PHACN</name>
<evidence type="ECO:0000313" key="1">
    <source>
        <dbReference type="EMBL" id="KAK7367472.1"/>
    </source>
</evidence>
<sequence length="126" mass="14164">MMSAEVKKFAIMLIGKVHGVSVRTTVMAGNFGESVVEIQKSKEEKEKGHEDNEFVQTYLESSLVVSHKRDSTRPPHTHNQNENQRVLRVKACLVTRAIFSPHPCSCHRHLAANDHFVGTSRKEASL</sequence>